<proteinExistence type="predicted"/>
<dbReference type="AlphaFoldDB" id="A0A7M3DYF2"/>
<dbReference type="EMBL" id="SIOP01000001">
    <property type="protein sequence ID" value="TAY53714.1"/>
    <property type="molecule type" value="Genomic_DNA"/>
</dbReference>
<dbReference type="Proteomes" id="UP000292974">
    <property type="component" value="Unassembled WGS sequence"/>
</dbReference>
<gene>
    <name evidence="1" type="ORF">ELH90_19775</name>
</gene>
<evidence type="ECO:0000313" key="1">
    <source>
        <dbReference type="EMBL" id="TAY53714.1"/>
    </source>
</evidence>
<accession>A0A7M3DYF2</accession>
<name>A0A7M3DYF2_RHILE</name>
<reference evidence="1 2" key="1">
    <citation type="submission" date="2019-02" db="EMBL/GenBank/DDBJ databases">
        <title>The genomic architecture of introgression among sibling species of bacteria.</title>
        <authorList>
            <person name="Cavassim M.I.A."/>
            <person name="Moeskjaer S."/>
            <person name="Moslemi C."/>
            <person name="Fields B."/>
            <person name="Bachmann A."/>
            <person name="Vilhjalmsson B."/>
            <person name="Schierup M.H."/>
            <person name="Young J.P.W."/>
            <person name="Andersen S.U."/>
        </authorList>
    </citation>
    <scope>NUCLEOTIDE SEQUENCE [LARGE SCALE GENOMIC DNA]</scope>
    <source>
        <strain evidence="1 2">SM135B</strain>
    </source>
</reference>
<protein>
    <submittedName>
        <fullName evidence="1">Uncharacterized protein</fullName>
    </submittedName>
</protein>
<organism evidence="1 2">
    <name type="scientific">Rhizobium leguminosarum</name>
    <dbReference type="NCBI Taxonomy" id="384"/>
    <lineage>
        <taxon>Bacteria</taxon>
        <taxon>Pseudomonadati</taxon>
        <taxon>Pseudomonadota</taxon>
        <taxon>Alphaproteobacteria</taxon>
        <taxon>Hyphomicrobiales</taxon>
        <taxon>Rhizobiaceae</taxon>
        <taxon>Rhizobium/Agrobacterium group</taxon>
        <taxon>Rhizobium</taxon>
    </lineage>
</organism>
<sequence>MVFSFHGHGFHKAMPRLGPDRGGAMAAQAAPALNFRHDFKGSRRRKNYCGRSFSLVQAGAGNLELSSAW</sequence>
<evidence type="ECO:0000313" key="2">
    <source>
        <dbReference type="Proteomes" id="UP000292974"/>
    </source>
</evidence>
<comment type="caution">
    <text evidence="1">The sequence shown here is derived from an EMBL/GenBank/DDBJ whole genome shotgun (WGS) entry which is preliminary data.</text>
</comment>
<dbReference type="RefSeq" id="WP_157213766.1">
    <property type="nucleotide sequence ID" value="NZ_JAAXGD010000006.1"/>
</dbReference>